<dbReference type="AlphaFoldDB" id="A0A0E9UTD8"/>
<accession>A0A0E9UTD8</accession>
<sequence>MIKAELQKSRKGKGQKVVQLVTLC</sequence>
<reference evidence="1" key="1">
    <citation type="submission" date="2014-11" db="EMBL/GenBank/DDBJ databases">
        <authorList>
            <person name="Amaro Gonzalez C."/>
        </authorList>
    </citation>
    <scope>NUCLEOTIDE SEQUENCE</scope>
</reference>
<dbReference type="EMBL" id="GBXM01039443">
    <property type="protein sequence ID" value="JAH69134.1"/>
    <property type="molecule type" value="Transcribed_RNA"/>
</dbReference>
<evidence type="ECO:0000313" key="1">
    <source>
        <dbReference type="EMBL" id="JAH69134.1"/>
    </source>
</evidence>
<organism evidence="1">
    <name type="scientific">Anguilla anguilla</name>
    <name type="common">European freshwater eel</name>
    <name type="synonym">Muraena anguilla</name>
    <dbReference type="NCBI Taxonomy" id="7936"/>
    <lineage>
        <taxon>Eukaryota</taxon>
        <taxon>Metazoa</taxon>
        <taxon>Chordata</taxon>
        <taxon>Craniata</taxon>
        <taxon>Vertebrata</taxon>
        <taxon>Euteleostomi</taxon>
        <taxon>Actinopterygii</taxon>
        <taxon>Neopterygii</taxon>
        <taxon>Teleostei</taxon>
        <taxon>Anguilliformes</taxon>
        <taxon>Anguillidae</taxon>
        <taxon>Anguilla</taxon>
    </lineage>
</organism>
<proteinExistence type="predicted"/>
<name>A0A0E9UTD8_ANGAN</name>
<reference evidence="1" key="2">
    <citation type="journal article" date="2015" name="Fish Shellfish Immunol.">
        <title>Early steps in the European eel (Anguilla anguilla)-Vibrio vulnificus interaction in the gills: Role of the RtxA13 toxin.</title>
        <authorList>
            <person name="Callol A."/>
            <person name="Pajuelo D."/>
            <person name="Ebbesson L."/>
            <person name="Teles M."/>
            <person name="MacKenzie S."/>
            <person name="Amaro C."/>
        </authorList>
    </citation>
    <scope>NUCLEOTIDE SEQUENCE</scope>
</reference>
<protein>
    <submittedName>
        <fullName evidence="1">Uncharacterized protein</fullName>
    </submittedName>
</protein>